<feature type="domain" description="HTH gntR-type" evidence="5">
    <location>
        <begin position="12"/>
        <end position="80"/>
    </location>
</feature>
<dbReference type="RefSeq" id="WP_062419383.1">
    <property type="nucleotide sequence ID" value="NZ_BBXZ01000158.1"/>
</dbReference>
<sequence>MDPLQISPLAVQSLKEACARKLEGFILSGELKIGERLPAERALAQRLGLSRPVLHEALVDLAGKGLVVIEPRRGARIADFRTSGSLALLPSLLAYQEGALDPVFLNSLMEMRLVLEMETARLAAERRTLEQMERLQAHLRREAAADWGDAQTLTALDFEFHLLVAIASNNVLYPMILNSFEKVYTNLTGRFFTGVRGGAAVGEVWAFHAQLGQAVQEQNSPRAAEIMAAMLRHGEAYLRTAGAAAQD</sequence>
<dbReference type="PROSITE" id="PS50949">
    <property type="entry name" value="HTH_GNTR"/>
    <property type="match status" value="1"/>
</dbReference>
<dbReference type="GO" id="GO:0003677">
    <property type="term" value="F:DNA binding"/>
    <property type="evidence" value="ECO:0007669"/>
    <property type="project" value="UniProtKB-KW"/>
</dbReference>
<dbReference type="SMART" id="SM00345">
    <property type="entry name" value="HTH_GNTR"/>
    <property type="match status" value="1"/>
</dbReference>
<dbReference type="PANTHER" id="PTHR43537:SF52">
    <property type="entry name" value="FATTY ACID METABOLISM REGULATOR PROTEIN"/>
    <property type="match status" value="1"/>
</dbReference>
<dbReference type="Pfam" id="PF07729">
    <property type="entry name" value="FCD"/>
    <property type="match status" value="1"/>
</dbReference>
<evidence type="ECO:0000256" key="1">
    <source>
        <dbReference type="ARBA" id="ARBA00023015"/>
    </source>
</evidence>
<evidence type="ECO:0000259" key="5">
    <source>
        <dbReference type="PROSITE" id="PS50949"/>
    </source>
</evidence>
<evidence type="ECO:0000256" key="4">
    <source>
        <dbReference type="SAM" id="Coils"/>
    </source>
</evidence>
<dbReference type="Gene3D" id="1.20.120.530">
    <property type="entry name" value="GntR ligand-binding domain-like"/>
    <property type="match status" value="1"/>
</dbReference>
<dbReference type="InterPro" id="IPR000524">
    <property type="entry name" value="Tscrpt_reg_HTH_GntR"/>
</dbReference>
<reference evidence="6" key="1">
    <citation type="journal article" date="2015" name="Genome Announc.">
        <title>Draft Genome Sequences of Anaerolinea thermolimosa IMO-1, Bellilinea caldifistulae GOMI-1, Leptolinea tardivitalis YMTK-2, Levilinea saccharolytica KIBI-1, Longilinea arvoryzae KOME-1, Previously Described as Members of the Class Anaerolineae (Chloroflexi).</title>
        <authorList>
            <person name="Matsuura N."/>
            <person name="Tourlousse M.D."/>
            <person name="Ohashi A."/>
            <person name="Hugenholtz P."/>
            <person name="Sekiguchi Y."/>
        </authorList>
    </citation>
    <scope>NUCLEOTIDE SEQUENCE</scope>
    <source>
        <strain evidence="6">KIBI-1</strain>
    </source>
</reference>
<dbReference type="SUPFAM" id="SSF46785">
    <property type="entry name" value="Winged helix' DNA-binding domain"/>
    <property type="match status" value="1"/>
</dbReference>
<dbReference type="AlphaFoldDB" id="A0A0M8JRQ6"/>
<feature type="coiled-coil region" evidence="4">
    <location>
        <begin position="115"/>
        <end position="142"/>
    </location>
</feature>
<dbReference type="Gene3D" id="1.10.10.10">
    <property type="entry name" value="Winged helix-like DNA-binding domain superfamily/Winged helix DNA-binding domain"/>
    <property type="match status" value="1"/>
</dbReference>
<proteinExistence type="predicted"/>
<evidence type="ECO:0000256" key="3">
    <source>
        <dbReference type="ARBA" id="ARBA00023163"/>
    </source>
</evidence>
<keyword evidence="4" id="KW-0175">Coiled coil</keyword>
<dbReference type="SUPFAM" id="SSF48008">
    <property type="entry name" value="GntR ligand-binding domain-like"/>
    <property type="match status" value="1"/>
</dbReference>
<name>A0A0M8JRQ6_9CHLR</name>
<evidence type="ECO:0000313" key="6">
    <source>
        <dbReference type="EMBL" id="GAP19075.1"/>
    </source>
</evidence>
<evidence type="ECO:0000256" key="2">
    <source>
        <dbReference type="ARBA" id="ARBA00023125"/>
    </source>
</evidence>
<protein>
    <submittedName>
        <fullName evidence="6">Transcriptional regulator</fullName>
    </submittedName>
</protein>
<keyword evidence="2" id="KW-0238">DNA-binding</keyword>
<dbReference type="OrthoDB" id="155424at2"/>
<keyword evidence="1" id="KW-0805">Transcription regulation</keyword>
<organism evidence="6">
    <name type="scientific">Levilinea saccharolytica</name>
    <dbReference type="NCBI Taxonomy" id="229921"/>
    <lineage>
        <taxon>Bacteria</taxon>
        <taxon>Bacillati</taxon>
        <taxon>Chloroflexota</taxon>
        <taxon>Anaerolineae</taxon>
        <taxon>Anaerolineales</taxon>
        <taxon>Anaerolineaceae</taxon>
        <taxon>Levilinea</taxon>
    </lineage>
</organism>
<dbReference type="GO" id="GO:0003700">
    <property type="term" value="F:DNA-binding transcription factor activity"/>
    <property type="evidence" value="ECO:0007669"/>
    <property type="project" value="InterPro"/>
</dbReference>
<dbReference type="Pfam" id="PF00392">
    <property type="entry name" value="GntR"/>
    <property type="match status" value="1"/>
</dbReference>
<dbReference type="PRINTS" id="PR00035">
    <property type="entry name" value="HTHGNTR"/>
</dbReference>
<dbReference type="InterPro" id="IPR008920">
    <property type="entry name" value="TF_FadR/GntR_C"/>
</dbReference>
<dbReference type="InterPro" id="IPR036390">
    <property type="entry name" value="WH_DNA-bd_sf"/>
</dbReference>
<dbReference type="InterPro" id="IPR011711">
    <property type="entry name" value="GntR_C"/>
</dbReference>
<dbReference type="PANTHER" id="PTHR43537">
    <property type="entry name" value="TRANSCRIPTIONAL REGULATOR, GNTR FAMILY"/>
    <property type="match status" value="1"/>
</dbReference>
<keyword evidence="3" id="KW-0804">Transcription</keyword>
<accession>A0A0M8JRQ6</accession>
<dbReference type="CDD" id="cd07377">
    <property type="entry name" value="WHTH_GntR"/>
    <property type="match status" value="1"/>
</dbReference>
<gene>
    <name evidence="6" type="ORF">LSAC_02973</name>
</gene>
<dbReference type="SMART" id="SM00895">
    <property type="entry name" value="FCD"/>
    <property type="match status" value="1"/>
</dbReference>
<dbReference type="InterPro" id="IPR036388">
    <property type="entry name" value="WH-like_DNA-bd_sf"/>
</dbReference>
<dbReference type="EMBL" id="DF967975">
    <property type="protein sequence ID" value="GAP19075.1"/>
    <property type="molecule type" value="Genomic_DNA"/>
</dbReference>